<dbReference type="AlphaFoldDB" id="A0A444YXV4"/>
<dbReference type="InterPro" id="IPR044970">
    <property type="entry name" value="CCB2"/>
</dbReference>
<dbReference type="GO" id="GO:0010190">
    <property type="term" value="P:cytochrome b6f complex assembly"/>
    <property type="evidence" value="ECO:0007669"/>
    <property type="project" value="InterPro"/>
</dbReference>
<proteinExistence type="predicted"/>
<comment type="caution">
    <text evidence="1">The sequence shown here is derived from an EMBL/GenBank/DDBJ whole genome shotgun (WGS) entry which is preliminary data.</text>
</comment>
<evidence type="ECO:0000313" key="2">
    <source>
        <dbReference type="Proteomes" id="UP000289738"/>
    </source>
</evidence>
<gene>
    <name evidence="1" type="ORF">Ahy_B05g074069</name>
</gene>
<organism evidence="1 2">
    <name type="scientific">Arachis hypogaea</name>
    <name type="common">Peanut</name>
    <dbReference type="NCBI Taxonomy" id="3818"/>
    <lineage>
        <taxon>Eukaryota</taxon>
        <taxon>Viridiplantae</taxon>
        <taxon>Streptophyta</taxon>
        <taxon>Embryophyta</taxon>
        <taxon>Tracheophyta</taxon>
        <taxon>Spermatophyta</taxon>
        <taxon>Magnoliopsida</taxon>
        <taxon>eudicotyledons</taxon>
        <taxon>Gunneridae</taxon>
        <taxon>Pentapetalae</taxon>
        <taxon>rosids</taxon>
        <taxon>fabids</taxon>
        <taxon>Fabales</taxon>
        <taxon>Fabaceae</taxon>
        <taxon>Papilionoideae</taxon>
        <taxon>50 kb inversion clade</taxon>
        <taxon>dalbergioids sensu lato</taxon>
        <taxon>Dalbergieae</taxon>
        <taxon>Pterocarpus clade</taxon>
        <taxon>Arachis</taxon>
    </lineage>
</organism>
<protein>
    <recommendedName>
        <fullName evidence="3">Protein COFACTOR ASSEMBLY OF COMPLEX C SUBUNIT B CCB2</fullName>
    </recommendedName>
</protein>
<dbReference type="EMBL" id="SDMP01000015">
    <property type="protein sequence ID" value="RYR06760.1"/>
    <property type="molecule type" value="Genomic_DNA"/>
</dbReference>
<dbReference type="InterPro" id="IPR021325">
    <property type="entry name" value="CCB2/CCB4"/>
</dbReference>
<name>A0A444YXV4_ARAHY</name>
<dbReference type="STRING" id="3818.A0A444YXV4"/>
<evidence type="ECO:0008006" key="3">
    <source>
        <dbReference type="Google" id="ProtNLM"/>
    </source>
</evidence>
<dbReference type="Proteomes" id="UP000289738">
    <property type="component" value="Chromosome B05"/>
</dbReference>
<keyword evidence="2" id="KW-1185">Reference proteome</keyword>
<dbReference type="Pfam" id="PF11152">
    <property type="entry name" value="CCB2_CCB4"/>
    <property type="match status" value="1"/>
</dbReference>
<dbReference type="EMBL" id="SDMP01000015">
    <property type="protein sequence ID" value="RYR06761.1"/>
    <property type="molecule type" value="Genomic_DNA"/>
</dbReference>
<accession>A0A444YXV4</accession>
<sequence>MSTIIFNLRPCLPSHKPTFTTSTLSSSPTTTLRVRATFQDSKPPNTTQQQQLNLSVLRFTLGIPGLDESYLPRWIGYGFGSLLFLNHFLGTDSATMTPAQLTTEVLGLSLASFSVALPYLGKFLKGAQPVDQATLPDGTQQIFVMSQDIADGLKEDLAWASYVLLRNSNAIAAVSLGVSVILHSSAEMRQLIFVQRDMCARGYWNIPDGSSKEILLDWFAKKIEKADLVDLKDTLYFPQDADSEFPELVSKGTSSLLVQPVLVNNQTAANSRKPVGFILLASAARYAFSTKDRAWIAAVANKLSGWCRASDEFKPQ</sequence>
<dbReference type="PANTHER" id="PTHR36403:SF1">
    <property type="entry name" value="PROTEIN COFACTOR ASSEMBLY OF COMPLEX C SUBUNIT B CCB2, CHLOROPLASTIC"/>
    <property type="match status" value="1"/>
</dbReference>
<reference evidence="1 2" key="1">
    <citation type="submission" date="2019-01" db="EMBL/GenBank/DDBJ databases">
        <title>Sequencing of cultivated peanut Arachis hypogaea provides insights into genome evolution and oil improvement.</title>
        <authorList>
            <person name="Chen X."/>
        </authorList>
    </citation>
    <scope>NUCLEOTIDE SEQUENCE [LARGE SCALE GENOMIC DNA]</scope>
    <source>
        <strain evidence="2">cv. Fuhuasheng</strain>
        <strain evidence="1">GDAAS-fuhuasheng2018</strain>
        <tissue evidence="1">Leaves</tissue>
    </source>
</reference>
<evidence type="ECO:0000313" key="1">
    <source>
        <dbReference type="EMBL" id="RYR06760.1"/>
    </source>
</evidence>
<dbReference type="PANTHER" id="PTHR36403">
    <property type="entry name" value="PROTEIN COFACTOR ASSEMBLY OF COMPLEX C SUBUNIT B CCB2, CHLOROPLASTIC"/>
    <property type="match status" value="1"/>
</dbReference>